<name>A0AAW0KEK7_QUESU</name>
<feature type="region of interest" description="Disordered" evidence="1">
    <location>
        <begin position="111"/>
        <end position="150"/>
    </location>
</feature>
<feature type="domain" description="DUF7138" evidence="2">
    <location>
        <begin position="7"/>
        <end position="93"/>
    </location>
</feature>
<dbReference type="InterPro" id="IPR055562">
    <property type="entry name" value="DUF7138"/>
</dbReference>
<evidence type="ECO:0000259" key="2">
    <source>
        <dbReference type="Pfam" id="PF23596"/>
    </source>
</evidence>
<proteinExistence type="predicted"/>
<accession>A0AAW0KEK7</accession>
<gene>
    <name evidence="3" type="ORF">CFP56_021497</name>
</gene>
<feature type="compositionally biased region" description="Low complexity" evidence="1">
    <location>
        <begin position="130"/>
        <end position="145"/>
    </location>
</feature>
<dbReference type="PANTHER" id="PTHR36351:SF1">
    <property type="entry name" value="EMBRYO SAC DEVELOPMENT ARREST 12"/>
    <property type="match status" value="1"/>
</dbReference>
<evidence type="ECO:0000313" key="4">
    <source>
        <dbReference type="Proteomes" id="UP000237347"/>
    </source>
</evidence>
<evidence type="ECO:0000256" key="1">
    <source>
        <dbReference type="SAM" id="MobiDB-lite"/>
    </source>
</evidence>
<organism evidence="3 4">
    <name type="scientific">Quercus suber</name>
    <name type="common">Cork oak</name>
    <dbReference type="NCBI Taxonomy" id="58331"/>
    <lineage>
        <taxon>Eukaryota</taxon>
        <taxon>Viridiplantae</taxon>
        <taxon>Streptophyta</taxon>
        <taxon>Embryophyta</taxon>
        <taxon>Tracheophyta</taxon>
        <taxon>Spermatophyta</taxon>
        <taxon>Magnoliopsida</taxon>
        <taxon>eudicotyledons</taxon>
        <taxon>Gunneridae</taxon>
        <taxon>Pentapetalae</taxon>
        <taxon>rosids</taxon>
        <taxon>fabids</taxon>
        <taxon>Fagales</taxon>
        <taxon>Fagaceae</taxon>
        <taxon>Quercus</taxon>
    </lineage>
</organism>
<dbReference type="EMBL" id="PKMF04000334">
    <property type="protein sequence ID" value="KAK7837180.1"/>
    <property type="molecule type" value="Genomic_DNA"/>
</dbReference>
<protein>
    <recommendedName>
        <fullName evidence="2">DUF7138 domain-containing protein</fullName>
    </recommendedName>
</protein>
<comment type="caution">
    <text evidence="3">The sequence shown here is derived from an EMBL/GenBank/DDBJ whole genome shotgun (WGS) entry which is preliminary data.</text>
</comment>
<dbReference type="PANTHER" id="PTHR36351">
    <property type="entry name" value="EMBRYO SAC DEVELOPMENT ARREST 12"/>
    <property type="match status" value="1"/>
</dbReference>
<reference evidence="3 4" key="1">
    <citation type="journal article" date="2018" name="Sci. Data">
        <title>The draft genome sequence of cork oak.</title>
        <authorList>
            <person name="Ramos A.M."/>
            <person name="Usie A."/>
            <person name="Barbosa P."/>
            <person name="Barros P.M."/>
            <person name="Capote T."/>
            <person name="Chaves I."/>
            <person name="Simoes F."/>
            <person name="Abreu I."/>
            <person name="Carrasquinho I."/>
            <person name="Faro C."/>
            <person name="Guimaraes J.B."/>
            <person name="Mendonca D."/>
            <person name="Nobrega F."/>
            <person name="Rodrigues L."/>
            <person name="Saibo N.J.M."/>
            <person name="Varela M.C."/>
            <person name="Egas C."/>
            <person name="Matos J."/>
            <person name="Miguel C.M."/>
            <person name="Oliveira M.M."/>
            <person name="Ricardo C.P."/>
            <person name="Goncalves S."/>
        </authorList>
    </citation>
    <scope>NUCLEOTIDE SEQUENCE [LARGE SCALE GENOMIC DNA]</scope>
    <source>
        <strain evidence="4">cv. HL8</strain>
    </source>
</reference>
<dbReference type="Pfam" id="PF23596">
    <property type="entry name" value="DUF7138"/>
    <property type="match status" value="1"/>
</dbReference>
<sequence>MVEIAGGVSVPVVFFDGESESDIGSVFVYPSLQFKGFQSILSRKIGISPHQFSVYLATGGGGVGGDGASRHQRRKVPITAKFNFSAISSRENNSEDWFFLVVLKRSRRERRRRTQSRRELHEDEDEDEQQQQQRYDSSSSSSSMSFVQRMSKKVPENVMLLRRNSGIESQIAFSPIVDRVGYENRVRELLIEREKYLANMGLTRLCLGNRENGAVFVNNNAAVRNGVVVCEECNRREVGFHWCVYDAVTFGFKSPAGPIARPVKGSD</sequence>
<dbReference type="AlphaFoldDB" id="A0AAW0KEK7"/>
<dbReference type="Proteomes" id="UP000237347">
    <property type="component" value="Unassembled WGS sequence"/>
</dbReference>
<evidence type="ECO:0000313" key="3">
    <source>
        <dbReference type="EMBL" id="KAK7837180.1"/>
    </source>
</evidence>
<keyword evidence="4" id="KW-1185">Reference proteome</keyword>